<evidence type="ECO:0000256" key="2">
    <source>
        <dbReference type="ARBA" id="ARBA00007894"/>
    </source>
</evidence>
<keyword evidence="4 10" id="KW-0963">Cytoplasm</keyword>
<dbReference type="Pfam" id="PF00749">
    <property type="entry name" value="tRNA-synt_1c"/>
    <property type="match status" value="1"/>
</dbReference>
<evidence type="ECO:0000256" key="10">
    <source>
        <dbReference type="HAMAP-Rule" id="MF_00022"/>
    </source>
</evidence>
<dbReference type="InterPro" id="IPR001412">
    <property type="entry name" value="aa-tRNA-synth_I_CS"/>
</dbReference>
<dbReference type="InterPro" id="IPR000924">
    <property type="entry name" value="Glu/Gln-tRNA-synth"/>
</dbReference>
<dbReference type="InterPro" id="IPR045462">
    <property type="entry name" value="aa-tRNA-synth_I_cd-bd"/>
</dbReference>
<dbReference type="CDD" id="cd00808">
    <property type="entry name" value="GluRS_core"/>
    <property type="match status" value="1"/>
</dbReference>
<dbReference type="EC" id="6.1.1.17" evidence="10"/>
<evidence type="ECO:0000313" key="16">
    <source>
        <dbReference type="Proteomes" id="UP000297288"/>
    </source>
</evidence>
<comment type="caution">
    <text evidence="10">Lacks conserved residue(s) required for the propagation of feature annotation.</text>
</comment>
<feature type="binding site" evidence="10">
    <location>
        <position position="253"/>
    </location>
    <ligand>
        <name>ATP</name>
        <dbReference type="ChEBI" id="CHEBI:30616"/>
    </ligand>
</feature>
<comment type="subcellular location">
    <subcellularLocation>
        <location evidence="1 10">Cytoplasm</location>
    </subcellularLocation>
</comment>
<dbReference type="GO" id="GO:0008270">
    <property type="term" value="F:zinc ion binding"/>
    <property type="evidence" value="ECO:0007669"/>
    <property type="project" value="InterPro"/>
</dbReference>
<feature type="short sequence motif" description="'KMSKS' region" evidence="10">
    <location>
        <begin position="250"/>
        <end position="254"/>
    </location>
</feature>
<comment type="catalytic activity">
    <reaction evidence="10">
        <text>tRNA(Glu) + L-glutamate + ATP = L-glutamyl-tRNA(Glu) + AMP + diphosphate</text>
        <dbReference type="Rhea" id="RHEA:23540"/>
        <dbReference type="Rhea" id="RHEA-COMP:9663"/>
        <dbReference type="Rhea" id="RHEA-COMP:9680"/>
        <dbReference type="ChEBI" id="CHEBI:29985"/>
        <dbReference type="ChEBI" id="CHEBI:30616"/>
        <dbReference type="ChEBI" id="CHEBI:33019"/>
        <dbReference type="ChEBI" id="CHEBI:78442"/>
        <dbReference type="ChEBI" id="CHEBI:78520"/>
        <dbReference type="ChEBI" id="CHEBI:456215"/>
        <dbReference type="EC" id="6.1.1.17"/>
    </reaction>
</comment>
<dbReference type="FunFam" id="3.40.50.620:FF:000007">
    <property type="entry name" value="Glutamate--tRNA ligase"/>
    <property type="match status" value="1"/>
</dbReference>
<keyword evidence="15" id="KW-1185">Reference proteome</keyword>
<comment type="subunit">
    <text evidence="3 10">Monomer.</text>
</comment>
<evidence type="ECO:0000256" key="6">
    <source>
        <dbReference type="ARBA" id="ARBA00022741"/>
    </source>
</evidence>
<keyword evidence="5 10" id="KW-0436">Ligase</keyword>
<evidence type="ECO:0000256" key="3">
    <source>
        <dbReference type="ARBA" id="ARBA00011245"/>
    </source>
</evidence>
<dbReference type="GO" id="GO:0006424">
    <property type="term" value="P:glutamyl-tRNA aminoacylation"/>
    <property type="evidence" value="ECO:0007669"/>
    <property type="project" value="UniProtKB-UniRule"/>
</dbReference>
<dbReference type="InterPro" id="IPR020751">
    <property type="entry name" value="aa-tRNA-synth_I_codon-bd_sub2"/>
</dbReference>
<comment type="function">
    <text evidence="10">Catalyzes the attachment of glutamate to tRNA(Glu) in a two-step reaction: glutamate is first activated by ATP to form Glu-AMP and then transferred to the acceptor end of tRNA(Glu).</text>
</comment>
<dbReference type="InterPro" id="IPR049940">
    <property type="entry name" value="GluQ/Sye"/>
</dbReference>
<reference evidence="13 15" key="1">
    <citation type="submission" date="2016-10" db="EMBL/GenBank/DDBJ databases">
        <authorList>
            <person name="de Groot N.N."/>
        </authorList>
    </citation>
    <scope>NUCLEOTIDE SEQUENCE [LARGE SCALE GENOMIC DNA]</scope>
    <source>
        <strain evidence="13 15">WG14</strain>
    </source>
</reference>
<dbReference type="InterPro" id="IPR004527">
    <property type="entry name" value="Glu-tRNA-ligase_bac/mito"/>
</dbReference>
<dbReference type="InterPro" id="IPR020058">
    <property type="entry name" value="Glu/Gln-tRNA-synth_Ib_cat-dom"/>
</dbReference>
<sequence>MIRTRFAPSPTGYLHVGGARTALFNFLYSKHEKGTFVLRIEDTDIERSTIESENQLIDAMTWLGLDWDEGPKMEGDFGPYRQSERIEIYREKANELIELGKAYEAYIYPEEIDKIKEDLLSKGKPPHFTEEMISQFNSEERKEEYMKKYKHPVVFFKMPRKDYVLNDLIKGEVTFKNGAVGDFILIRSNGLPTYNFAVVVDDMMMKISHVIRGDDHLSNTLRQIAVYEAFEVEVPKFAHVSMILGPDGKKLSKRHGATSAEEFRNRGYLPEAVLNYLALLGWSHPEGKEILTLNEIIDNFTFDRVNSSPAVFDEKKLKWMNGNYIRSADTDRILKLSIPFIIKAGVLTEEQCEGNKKWLKEAIELVKTSVEELSEVPDEISIFIKNFEPDLENKEFIEYLNADGVKNAFRITLDKFNNDEDWTVSTVLDNLKIAMKDAKPAKKPFYMALRKALTNQFHGPDLVRSVHLIGRARAIERLEMVIENEY</sequence>
<dbReference type="PRINTS" id="PR00987">
    <property type="entry name" value="TRNASYNTHGLU"/>
</dbReference>
<dbReference type="Proteomes" id="UP000297288">
    <property type="component" value="Unassembled WGS sequence"/>
</dbReference>
<dbReference type="GO" id="GO:0005524">
    <property type="term" value="F:ATP binding"/>
    <property type="evidence" value="ECO:0007669"/>
    <property type="project" value="UniProtKB-UniRule"/>
</dbReference>
<feature type="domain" description="Glutamyl/glutaminyl-tRNA synthetase class Ib catalytic" evidence="11">
    <location>
        <begin position="2"/>
        <end position="319"/>
    </location>
</feature>
<dbReference type="STRING" id="28234.SAMN04488588_1590"/>
<dbReference type="EMBL" id="SRME01000003">
    <property type="protein sequence ID" value="TGG87819.1"/>
    <property type="molecule type" value="Genomic_DNA"/>
</dbReference>
<dbReference type="PANTHER" id="PTHR43311:SF2">
    <property type="entry name" value="GLUTAMATE--TRNA LIGASE, MITOCHONDRIAL-RELATED"/>
    <property type="match status" value="1"/>
</dbReference>
<reference evidence="14 16" key="2">
    <citation type="submission" date="2019-04" db="EMBL/GenBank/DDBJ databases">
        <title>Draft genome sequence data and analysis of a Fermenting Bacterium, Geotoga petraea strain HO-Geo1, isolated from heavy-oil petroleum reservoir in Russia.</title>
        <authorList>
            <person name="Grouzdev D.S."/>
            <person name="Semenova E.M."/>
            <person name="Sokolova D.S."/>
            <person name="Tourova T.P."/>
            <person name="Poltaraus A.B."/>
            <person name="Nazina T.N."/>
        </authorList>
    </citation>
    <scope>NUCLEOTIDE SEQUENCE [LARGE SCALE GENOMIC DNA]</scope>
    <source>
        <strain evidence="14 16">HO-Geo1</strain>
    </source>
</reference>
<dbReference type="GO" id="GO:0005829">
    <property type="term" value="C:cytosol"/>
    <property type="evidence" value="ECO:0007669"/>
    <property type="project" value="TreeGrafter"/>
</dbReference>
<evidence type="ECO:0000256" key="7">
    <source>
        <dbReference type="ARBA" id="ARBA00022840"/>
    </source>
</evidence>
<gene>
    <name evidence="10" type="primary">gltX</name>
    <name evidence="14" type="ORF">E4650_05605</name>
    <name evidence="13" type="ORF">SAMN04488588_1590</name>
</gene>
<evidence type="ECO:0000313" key="13">
    <source>
        <dbReference type="EMBL" id="SDC68914.1"/>
    </source>
</evidence>
<dbReference type="InterPro" id="IPR014729">
    <property type="entry name" value="Rossmann-like_a/b/a_fold"/>
</dbReference>
<evidence type="ECO:0000259" key="12">
    <source>
        <dbReference type="Pfam" id="PF19269"/>
    </source>
</evidence>
<organism evidence="13 15">
    <name type="scientific">Geotoga petraea</name>
    <dbReference type="NCBI Taxonomy" id="28234"/>
    <lineage>
        <taxon>Bacteria</taxon>
        <taxon>Thermotogati</taxon>
        <taxon>Thermotogota</taxon>
        <taxon>Thermotogae</taxon>
        <taxon>Petrotogales</taxon>
        <taxon>Petrotogaceae</taxon>
        <taxon>Geotoga</taxon>
    </lineage>
</organism>
<dbReference type="Gene3D" id="1.10.10.350">
    <property type="match status" value="1"/>
</dbReference>
<dbReference type="NCBIfam" id="TIGR00464">
    <property type="entry name" value="gltX_bact"/>
    <property type="match status" value="1"/>
</dbReference>
<dbReference type="GO" id="GO:0000049">
    <property type="term" value="F:tRNA binding"/>
    <property type="evidence" value="ECO:0007669"/>
    <property type="project" value="InterPro"/>
</dbReference>
<evidence type="ECO:0000256" key="8">
    <source>
        <dbReference type="ARBA" id="ARBA00022917"/>
    </source>
</evidence>
<dbReference type="Gene3D" id="1.10.8.70">
    <property type="entry name" value="Glutamate-tRNA synthetase, class I, anticodon-binding domain 1"/>
    <property type="match status" value="1"/>
</dbReference>
<evidence type="ECO:0000256" key="5">
    <source>
        <dbReference type="ARBA" id="ARBA00022598"/>
    </source>
</evidence>
<dbReference type="InterPro" id="IPR020752">
    <property type="entry name" value="Glu-tRNA-synth_I_codon-bd_sub1"/>
</dbReference>
<keyword evidence="6 10" id="KW-0547">Nucleotide-binding</keyword>
<dbReference type="GO" id="GO:0004818">
    <property type="term" value="F:glutamate-tRNA ligase activity"/>
    <property type="evidence" value="ECO:0007669"/>
    <property type="project" value="UniProtKB-UniRule"/>
</dbReference>
<dbReference type="EMBL" id="FMYV01000006">
    <property type="protein sequence ID" value="SDC68914.1"/>
    <property type="molecule type" value="Genomic_DNA"/>
</dbReference>
<name>A0A1G6NNG4_9BACT</name>
<evidence type="ECO:0000313" key="15">
    <source>
        <dbReference type="Proteomes" id="UP000199322"/>
    </source>
</evidence>
<protein>
    <recommendedName>
        <fullName evidence="10">Glutamate--tRNA ligase</fullName>
        <ecNumber evidence="10">6.1.1.17</ecNumber>
    </recommendedName>
    <alternativeName>
        <fullName evidence="10">Glutamyl-tRNA synthetase</fullName>
        <shortName evidence="10">GluRS</shortName>
    </alternativeName>
</protein>
<dbReference type="Gene3D" id="3.40.50.620">
    <property type="entry name" value="HUPs"/>
    <property type="match status" value="1"/>
</dbReference>
<dbReference type="PROSITE" id="PS00178">
    <property type="entry name" value="AA_TRNA_LIGASE_I"/>
    <property type="match status" value="1"/>
</dbReference>
<feature type="domain" description="Aminoacyl-tRNA synthetase class I anticodon-binding" evidence="12">
    <location>
        <begin position="353"/>
        <end position="481"/>
    </location>
</feature>
<dbReference type="InterPro" id="IPR033910">
    <property type="entry name" value="GluRS_core"/>
</dbReference>
<keyword evidence="7 10" id="KW-0067">ATP-binding</keyword>
<evidence type="ECO:0000256" key="9">
    <source>
        <dbReference type="ARBA" id="ARBA00023146"/>
    </source>
</evidence>
<dbReference type="PANTHER" id="PTHR43311">
    <property type="entry name" value="GLUTAMATE--TRNA LIGASE"/>
    <property type="match status" value="1"/>
</dbReference>
<dbReference type="Pfam" id="PF19269">
    <property type="entry name" value="Anticodon_2"/>
    <property type="match status" value="1"/>
</dbReference>
<dbReference type="SUPFAM" id="SSF52374">
    <property type="entry name" value="Nucleotidylyl transferase"/>
    <property type="match status" value="1"/>
</dbReference>
<evidence type="ECO:0000256" key="1">
    <source>
        <dbReference type="ARBA" id="ARBA00004496"/>
    </source>
</evidence>
<evidence type="ECO:0000259" key="11">
    <source>
        <dbReference type="Pfam" id="PF00749"/>
    </source>
</evidence>
<evidence type="ECO:0000256" key="4">
    <source>
        <dbReference type="ARBA" id="ARBA00022490"/>
    </source>
</evidence>
<dbReference type="Proteomes" id="UP000199322">
    <property type="component" value="Unassembled WGS sequence"/>
</dbReference>
<comment type="similarity">
    <text evidence="2 10">Belongs to the class-I aminoacyl-tRNA synthetase family. Glutamate--tRNA ligase type 1 subfamily.</text>
</comment>
<dbReference type="InterPro" id="IPR008925">
    <property type="entry name" value="aa_tRNA-synth_I_cd-bd_sf"/>
</dbReference>
<proteinExistence type="inferred from homology"/>
<dbReference type="AlphaFoldDB" id="A0A1G6NNG4"/>
<feature type="short sequence motif" description="'HIGH' region" evidence="10">
    <location>
        <begin position="8"/>
        <end position="18"/>
    </location>
</feature>
<dbReference type="SUPFAM" id="SSF48163">
    <property type="entry name" value="An anticodon-binding domain of class I aminoacyl-tRNA synthetases"/>
    <property type="match status" value="1"/>
</dbReference>
<evidence type="ECO:0000313" key="14">
    <source>
        <dbReference type="EMBL" id="TGG87819.1"/>
    </source>
</evidence>
<keyword evidence="9 10" id="KW-0030">Aminoacyl-tRNA synthetase</keyword>
<keyword evidence="8 10" id="KW-0648">Protein biosynthesis</keyword>
<dbReference type="OrthoDB" id="9807503at2"/>
<accession>A0A1G6NNG4</accession>
<dbReference type="RefSeq" id="WP_091404558.1">
    <property type="nucleotide sequence ID" value="NZ_FMYV01000006.1"/>
</dbReference>
<dbReference type="HAMAP" id="MF_00022">
    <property type="entry name" value="Glu_tRNA_synth_type1"/>
    <property type="match status" value="1"/>
</dbReference>